<name>A0ABV0RQM6_9TELE</name>
<evidence type="ECO:0000256" key="1">
    <source>
        <dbReference type="ARBA" id="ARBA00004138"/>
    </source>
</evidence>
<evidence type="ECO:0000256" key="7">
    <source>
        <dbReference type="ARBA" id="ARBA00022737"/>
    </source>
</evidence>
<evidence type="ECO:0000256" key="6">
    <source>
        <dbReference type="ARBA" id="ARBA00022723"/>
    </source>
</evidence>
<keyword evidence="10" id="KW-0401">Integrin</keyword>
<keyword evidence="11" id="KW-1185">Reference proteome</keyword>
<comment type="subcellular location">
    <subcellularLocation>
        <location evidence="2">Cell membrane</location>
    </subcellularLocation>
    <subcellularLocation>
        <location evidence="1">Cell projection</location>
        <location evidence="1">Cilium</location>
    </subcellularLocation>
    <subcellularLocation>
        <location evidence="3">Cytoplasm</location>
    </subcellularLocation>
</comment>
<evidence type="ECO:0000313" key="10">
    <source>
        <dbReference type="EMBL" id="MEQ2210544.1"/>
    </source>
</evidence>
<evidence type="ECO:0000256" key="4">
    <source>
        <dbReference type="ARBA" id="ARBA00022475"/>
    </source>
</evidence>
<dbReference type="PANTHER" id="PTHR45791:SF5">
    <property type="entry name" value="CALCIUM AND INTEGRIN-BINDING FAMILY MEMBER 2"/>
    <property type="match status" value="1"/>
</dbReference>
<dbReference type="Gene3D" id="1.10.238.10">
    <property type="entry name" value="EF-hand"/>
    <property type="match status" value="1"/>
</dbReference>
<evidence type="ECO:0000256" key="9">
    <source>
        <dbReference type="ARBA" id="ARBA00023273"/>
    </source>
</evidence>
<keyword evidence="4" id="KW-1003">Cell membrane</keyword>
<dbReference type="GO" id="GO:0007229">
    <property type="term" value="P:integrin-mediated signaling pathway"/>
    <property type="evidence" value="ECO:0007669"/>
    <property type="project" value="UniProtKB-KW"/>
</dbReference>
<keyword evidence="5" id="KW-0963">Cytoplasm</keyword>
<sequence>MGNKQTTFTEEQLEAYQIVPEHSPCLSVCLQDCTYFTRKEILRLHGRYRELAPHLVPLDYTNNPDIRVPLPLIVTMPELKVQCLQELHRAICYPEPNPQQVDVPF</sequence>
<comment type="caution">
    <text evidence="10">The sequence shown here is derived from an EMBL/GenBank/DDBJ whole genome shotgun (WGS) entry which is preliminary data.</text>
</comment>
<organism evidence="10 11">
    <name type="scientific">Xenoophorus captivus</name>
    <dbReference type="NCBI Taxonomy" id="1517983"/>
    <lineage>
        <taxon>Eukaryota</taxon>
        <taxon>Metazoa</taxon>
        <taxon>Chordata</taxon>
        <taxon>Craniata</taxon>
        <taxon>Vertebrata</taxon>
        <taxon>Euteleostomi</taxon>
        <taxon>Actinopterygii</taxon>
        <taxon>Neopterygii</taxon>
        <taxon>Teleostei</taxon>
        <taxon>Neoteleostei</taxon>
        <taxon>Acanthomorphata</taxon>
        <taxon>Ovalentaria</taxon>
        <taxon>Atherinomorphae</taxon>
        <taxon>Cyprinodontiformes</taxon>
        <taxon>Goodeidae</taxon>
        <taxon>Xenoophorus</taxon>
    </lineage>
</organism>
<evidence type="ECO:0000256" key="8">
    <source>
        <dbReference type="ARBA" id="ARBA00023136"/>
    </source>
</evidence>
<evidence type="ECO:0000256" key="2">
    <source>
        <dbReference type="ARBA" id="ARBA00004236"/>
    </source>
</evidence>
<accession>A0ABV0RQM6</accession>
<proteinExistence type="predicted"/>
<evidence type="ECO:0000256" key="3">
    <source>
        <dbReference type="ARBA" id="ARBA00004496"/>
    </source>
</evidence>
<evidence type="ECO:0000256" key="5">
    <source>
        <dbReference type="ARBA" id="ARBA00022490"/>
    </source>
</evidence>
<protein>
    <submittedName>
        <fullName evidence="10">Calcium and integrin-binding member 3</fullName>
    </submittedName>
</protein>
<dbReference type="PANTHER" id="PTHR45791">
    <property type="entry name" value="CALCIUM AND INTEGRIN BINDING FAMILY MEMBER 2"/>
    <property type="match status" value="1"/>
</dbReference>
<keyword evidence="6" id="KW-0479">Metal-binding</keyword>
<dbReference type="Proteomes" id="UP001434883">
    <property type="component" value="Unassembled WGS sequence"/>
</dbReference>
<keyword evidence="7" id="KW-0677">Repeat</keyword>
<evidence type="ECO:0000313" key="11">
    <source>
        <dbReference type="Proteomes" id="UP001434883"/>
    </source>
</evidence>
<keyword evidence="8" id="KW-0472">Membrane</keyword>
<dbReference type="EMBL" id="JAHRIN010053581">
    <property type="protein sequence ID" value="MEQ2210544.1"/>
    <property type="molecule type" value="Genomic_DNA"/>
</dbReference>
<dbReference type="InterPro" id="IPR051433">
    <property type="entry name" value="CIBP"/>
</dbReference>
<keyword evidence="9" id="KW-0966">Cell projection</keyword>
<reference evidence="10 11" key="1">
    <citation type="submission" date="2021-06" db="EMBL/GenBank/DDBJ databases">
        <authorList>
            <person name="Palmer J.M."/>
        </authorList>
    </citation>
    <scope>NUCLEOTIDE SEQUENCE [LARGE SCALE GENOMIC DNA]</scope>
    <source>
        <strain evidence="10 11">XC_2019</strain>
        <tissue evidence="10">Muscle</tissue>
    </source>
</reference>
<gene>
    <name evidence="10" type="primary">CIB3_2</name>
    <name evidence="10" type="ORF">XENOCAPTIV_015301</name>
</gene>